<dbReference type="InterPro" id="IPR045358">
    <property type="entry name" value="Ty3_capsid"/>
</dbReference>
<evidence type="ECO:0000256" key="1">
    <source>
        <dbReference type="SAM" id="MobiDB-lite"/>
    </source>
</evidence>
<feature type="compositionally biased region" description="Basic and acidic residues" evidence="1">
    <location>
        <begin position="197"/>
        <end position="208"/>
    </location>
</feature>
<dbReference type="CDD" id="cd00303">
    <property type="entry name" value="retropepsin_like"/>
    <property type="match status" value="1"/>
</dbReference>
<organism evidence="3">
    <name type="scientific">Ananas comosus var. bracteatus</name>
    <name type="common">red pineapple</name>
    <dbReference type="NCBI Taxonomy" id="296719"/>
    <lineage>
        <taxon>Eukaryota</taxon>
        <taxon>Viridiplantae</taxon>
        <taxon>Streptophyta</taxon>
        <taxon>Embryophyta</taxon>
        <taxon>Tracheophyta</taxon>
        <taxon>Spermatophyta</taxon>
        <taxon>Magnoliopsida</taxon>
        <taxon>Liliopsida</taxon>
        <taxon>Poales</taxon>
        <taxon>Bromeliaceae</taxon>
        <taxon>Bromelioideae</taxon>
        <taxon>Ananas</taxon>
    </lineage>
</organism>
<protein>
    <recommendedName>
        <fullName evidence="2">Ty3 transposon capsid-like protein domain-containing protein</fullName>
    </recommendedName>
</protein>
<accession>A0A6V7Q6S8</accession>
<dbReference type="AlphaFoldDB" id="A0A6V7Q6S8"/>
<proteinExistence type="predicted"/>
<dbReference type="Pfam" id="PF13650">
    <property type="entry name" value="Asp_protease_2"/>
    <property type="match status" value="1"/>
</dbReference>
<dbReference type="PANTHER" id="PTHR15503">
    <property type="entry name" value="LDOC1 RELATED"/>
    <property type="match status" value="1"/>
</dbReference>
<dbReference type="Pfam" id="PF19259">
    <property type="entry name" value="Ty3_capsid"/>
    <property type="match status" value="1"/>
</dbReference>
<sequence length="510" mass="57825">MGNRGSRFTGTEVSTRSLIPKSVKIDFPRFKGTEDPTSWLCRAENFFEIHGILEEEKVRIASINMEGDAQLWYQLFKEEQGLVTWESFKEGLNIRYGPTQYQDFFGDLTKLKQMGSVTDDGQQYNKRLSNQFERLLIRAGTLTAIQQVGCFVSGLKESIRTDVQACKPSTLSAAIGLARLYESREQASRRSIPSTTDLKRTPTEKEQNQSRSILPVKKLTPAELKERREKGLCFNCNEKFGPGHRCRKLFLIEESWTDDEEDDVIDKAESQLLKEKTEMPEISLHAIYGARMPQTMRVRGRIDQQRITILIDSGSTHNFLDDCMAKKLGLYPHHKGKFEVTVANGEKLCSSGRGCDVVLGAQWLYTLAPIIWDFSKLQMKFNLDGREVALQEVSSPNDKVVGEAKIAKEVQKQKEGISLQINSLSLQDSFDNAPFLNQLIINPDLEQLMQEFTDVFSEPHGLPPPRAHDHRIPLISGSGPGLSPVDATWENLDEMKIRFPESVLEDKDTF</sequence>
<dbReference type="Gene3D" id="2.40.70.10">
    <property type="entry name" value="Acid Proteases"/>
    <property type="match status" value="1"/>
</dbReference>
<feature type="region of interest" description="Disordered" evidence="1">
    <location>
        <begin position="186"/>
        <end position="213"/>
    </location>
</feature>
<reference evidence="3" key="1">
    <citation type="submission" date="2020-07" db="EMBL/GenBank/DDBJ databases">
        <authorList>
            <person name="Lin J."/>
        </authorList>
    </citation>
    <scope>NUCLEOTIDE SEQUENCE</scope>
</reference>
<feature type="domain" description="Ty3 transposon capsid-like protein" evidence="2">
    <location>
        <begin position="30"/>
        <end position="197"/>
    </location>
</feature>
<name>A0A6V7Q6S8_ANACO</name>
<gene>
    <name evidence="3" type="ORF">CB5_LOCUS21892</name>
</gene>
<dbReference type="InterPro" id="IPR032567">
    <property type="entry name" value="RTL1-rel"/>
</dbReference>
<dbReference type="SUPFAM" id="SSF50630">
    <property type="entry name" value="Acid proteases"/>
    <property type="match status" value="1"/>
</dbReference>
<evidence type="ECO:0000259" key="2">
    <source>
        <dbReference type="Pfam" id="PF19259"/>
    </source>
</evidence>
<dbReference type="EMBL" id="LR862133">
    <property type="protein sequence ID" value="CAD1838681.1"/>
    <property type="molecule type" value="Genomic_DNA"/>
</dbReference>
<dbReference type="PANTHER" id="PTHR15503:SF22">
    <property type="entry name" value="TRANSPOSON TY3-I GAG POLYPROTEIN"/>
    <property type="match status" value="1"/>
</dbReference>
<evidence type="ECO:0000313" key="3">
    <source>
        <dbReference type="EMBL" id="CAD1838681.1"/>
    </source>
</evidence>
<dbReference type="InterPro" id="IPR021109">
    <property type="entry name" value="Peptidase_aspartic_dom_sf"/>
</dbReference>